<dbReference type="PANTHER" id="PTHR11365:SF23">
    <property type="entry name" value="HYPOTHETICAL 5-OXOPROLINASE (EUROFUNG)-RELATED"/>
    <property type="match status" value="1"/>
</dbReference>
<evidence type="ECO:0000313" key="3">
    <source>
        <dbReference type="Proteomes" id="UP000265643"/>
    </source>
</evidence>
<gene>
    <name evidence="2" type="ORF">KGMB01110_16350</name>
</gene>
<dbReference type="RefSeq" id="WP_119298009.1">
    <property type="nucleotide sequence ID" value="NZ_BHGK01000001.1"/>
</dbReference>
<evidence type="ECO:0000259" key="1">
    <source>
        <dbReference type="Pfam" id="PF02538"/>
    </source>
</evidence>
<dbReference type="PANTHER" id="PTHR11365">
    <property type="entry name" value="5-OXOPROLINASE RELATED"/>
    <property type="match status" value="1"/>
</dbReference>
<dbReference type="AlphaFoldDB" id="A0A391PBM3"/>
<name>A0A391PBM3_9FIRM</name>
<dbReference type="Proteomes" id="UP000265643">
    <property type="component" value="Unassembled WGS sequence"/>
</dbReference>
<accession>A0A391PBM3</accession>
<dbReference type="GO" id="GO:0006749">
    <property type="term" value="P:glutathione metabolic process"/>
    <property type="evidence" value="ECO:0007669"/>
    <property type="project" value="TreeGrafter"/>
</dbReference>
<dbReference type="EMBL" id="BHGK01000001">
    <property type="protein sequence ID" value="GCA67199.1"/>
    <property type="molecule type" value="Genomic_DNA"/>
</dbReference>
<dbReference type="GO" id="GO:0005829">
    <property type="term" value="C:cytosol"/>
    <property type="evidence" value="ECO:0007669"/>
    <property type="project" value="TreeGrafter"/>
</dbReference>
<protein>
    <submittedName>
        <fullName evidence="2">5-oxoprolinase</fullName>
    </submittedName>
</protein>
<organism evidence="2 3">
    <name type="scientific">Mediterraneibacter butyricigenes</name>
    <dbReference type="NCBI Taxonomy" id="2316025"/>
    <lineage>
        <taxon>Bacteria</taxon>
        <taxon>Bacillati</taxon>
        <taxon>Bacillota</taxon>
        <taxon>Clostridia</taxon>
        <taxon>Lachnospirales</taxon>
        <taxon>Lachnospiraceae</taxon>
        <taxon>Mediterraneibacter</taxon>
    </lineage>
</organism>
<comment type="caution">
    <text evidence="2">The sequence shown here is derived from an EMBL/GenBank/DDBJ whole genome shotgun (WGS) entry which is preliminary data.</text>
</comment>
<proteinExistence type="predicted"/>
<dbReference type="InterPro" id="IPR045079">
    <property type="entry name" value="Oxoprolinase-like"/>
</dbReference>
<sequence>MAQNDKINPVTLDIVKDSLIAVSNEIFYAFAQTSMSPIIYETLDYASGIADAEGRLLTQGNGVTGFIGMISPMICAVVEKHGKENLHPGDVYIINDPFMGGGTHMSDVGMVMPIFYHDELIAFAGNKAHWSDIGGMAPGSFTTDATNLYQEGMCFSGTKLVDRGELVEPVWDLMRSNMRYPQISQGDMWGQISSLRTGEKRICELCDKYGADVVKGSMKRLVSQGEQIARRRLAEMPKGTWEMDEYMDDDGHGNPVHLQVKVTITDDEFVADFTGSDPQVVGCVNSGATAAYAGVKVVFMSVVGPELAVNDGVFAPLRTICEPGSVLKANRPAATSCYYESMIYVIDLVWKALAPIFPESLGAGHLLSVCTVLMAGKHQDSGNDYLIIEPTVGGWGACKGHDGQVGLFCVGDGETYNVPVEMAETRYGIRVDEHSLHTDGAGAGEFRGGSGAVRVYRSMNENQTFTAAFGRNKWPVWGAAGGKDGSVNYLQFIDADGTVSEPMGITARRVMNTNDVVRMVTATGGGYGDPFKRPAEKVAMDVKNEYITADQAKEDYGVLVDPNTFQVLGLTEERQNAEK</sequence>
<reference evidence="3" key="1">
    <citation type="submission" date="2018-09" db="EMBL/GenBank/DDBJ databases">
        <title>Draft Genome Sequence of Mediterraneibacter sp. KCTC 15684.</title>
        <authorList>
            <person name="Kim J.S."/>
            <person name="Han K.I."/>
            <person name="Suh M.K."/>
            <person name="Lee K.C."/>
            <person name="Eom M.K."/>
            <person name="Lee J.H."/>
            <person name="Park S.H."/>
            <person name="Kang S.W."/>
            <person name="Park J.E."/>
            <person name="Oh B.S."/>
            <person name="Yu S.Y."/>
            <person name="Choi S.H."/>
            <person name="Lee D.H."/>
            <person name="Yoon H."/>
            <person name="Kim B."/>
            <person name="Yang S.J."/>
            <person name="Lee J.S."/>
        </authorList>
    </citation>
    <scope>NUCLEOTIDE SEQUENCE [LARGE SCALE GENOMIC DNA]</scope>
    <source>
        <strain evidence="3">KCTC 15684</strain>
    </source>
</reference>
<dbReference type="Pfam" id="PF02538">
    <property type="entry name" value="Hydantoinase_B"/>
    <property type="match status" value="1"/>
</dbReference>
<dbReference type="InterPro" id="IPR003692">
    <property type="entry name" value="Hydantoinase_B"/>
</dbReference>
<evidence type="ECO:0000313" key="2">
    <source>
        <dbReference type="EMBL" id="GCA67199.1"/>
    </source>
</evidence>
<dbReference type="GO" id="GO:0017168">
    <property type="term" value="F:5-oxoprolinase (ATP-hydrolyzing) activity"/>
    <property type="evidence" value="ECO:0007669"/>
    <property type="project" value="TreeGrafter"/>
</dbReference>
<feature type="domain" description="Hydantoinase B/oxoprolinase" evidence="1">
    <location>
        <begin position="8"/>
        <end position="530"/>
    </location>
</feature>
<keyword evidence="3" id="KW-1185">Reference proteome</keyword>